<sequence length="59" mass="6322">MPRTRVCGQHLAVVSEAMLRLASLLRTDHMLGGRESSSIAASLNRAMSAVLEDLRNGGD</sequence>
<dbReference type="RefSeq" id="WP_087862540.1">
    <property type="nucleotide sequence ID" value="NZ_LT859958.1"/>
</dbReference>
<dbReference type="EMBL" id="LT859958">
    <property type="protein sequence ID" value="SMX54714.1"/>
    <property type="molecule type" value="Genomic_DNA"/>
</dbReference>
<reference evidence="2" key="1">
    <citation type="submission" date="2017-05" db="EMBL/GenBank/DDBJ databases">
        <authorList>
            <person name="Kirkegaard R."/>
            <person name="Mcilroy J S."/>
        </authorList>
    </citation>
    <scope>NUCLEOTIDE SEQUENCE [LARGE SCALE GENOMIC DNA]</scope>
</reference>
<dbReference type="Proteomes" id="UP000195514">
    <property type="component" value="Chromosome I"/>
</dbReference>
<accession>A0A1Y6K509</accession>
<protein>
    <submittedName>
        <fullName evidence="1">Uncharacterized protein</fullName>
    </submittedName>
</protein>
<proteinExistence type="predicted"/>
<evidence type="ECO:0000313" key="1">
    <source>
        <dbReference type="EMBL" id="SMX54714.1"/>
    </source>
</evidence>
<organism evidence="1 2">
    <name type="scientific">Candidatus Brevifilum fermentans</name>
    <dbReference type="NCBI Taxonomy" id="1986204"/>
    <lineage>
        <taxon>Bacteria</taxon>
        <taxon>Bacillati</taxon>
        <taxon>Chloroflexota</taxon>
        <taxon>Anaerolineae</taxon>
        <taxon>Anaerolineales</taxon>
        <taxon>Anaerolineaceae</taxon>
        <taxon>Candidatus Brevifilum</taxon>
    </lineage>
</organism>
<gene>
    <name evidence="1" type="ORF">CFX1CAM_1649</name>
</gene>
<dbReference type="KEGG" id="abat:CFX1CAM_1649"/>
<keyword evidence="2" id="KW-1185">Reference proteome</keyword>
<dbReference type="AlphaFoldDB" id="A0A1Y6K509"/>
<name>A0A1Y6K509_9CHLR</name>
<evidence type="ECO:0000313" key="2">
    <source>
        <dbReference type="Proteomes" id="UP000195514"/>
    </source>
</evidence>